<feature type="non-terminal residue" evidence="2">
    <location>
        <position position="1"/>
    </location>
</feature>
<gene>
    <name evidence="2" type="ordered locus">Os09g0293601</name>
    <name evidence="2" type="ORF">OSNPB_090293601</name>
</gene>
<evidence type="ECO:0000313" key="2">
    <source>
        <dbReference type="EMBL" id="BAT07299.1"/>
    </source>
</evidence>
<keyword evidence="3" id="KW-1185">Reference proteome</keyword>
<sequence length="47" mass="5413">ALAHENWFSRAGAPPARENRDFPDDWVRAGRPPARENWLARTEKLAL</sequence>
<dbReference type="Proteomes" id="UP000059680">
    <property type="component" value="Chromosome 9"/>
</dbReference>
<organism evidence="2 3">
    <name type="scientific">Oryza sativa subsp. japonica</name>
    <name type="common">Rice</name>
    <dbReference type="NCBI Taxonomy" id="39947"/>
    <lineage>
        <taxon>Eukaryota</taxon>
        <taxon>Viridiplantae</taxon>
        <taxon>Streptophyta</taxon>
        <taxon>Embryophyta</taxon>
        <taxon>Tracheophyta</taxon>
        <taxon>Spermatophyta</taxon>
        <taxon>Magnoliopsida</taxon>
        <taxon>Liliopsida</taxon>
        <taxon>Poales</taxon>
        <taxon>Poaceae</taxon>
        <taxon>BOP clade</taxon>
        <taxon>Oryzoideae</taxon>
        <taxon>Oryzeae</taxon>
        <taxon>Oryzinae</taxon>
        <taxon>Oryza</taxon>
        <taxon>Oryza sativa</taxon>
    </lineage>
</organism>
<evidence type="ECO:0000313" key="3">
    <source>
        <dbReference type="Proteomes" id="UP000059680"/>
    </source>
</evidence>
<name>A0A0P0XL80_ORYSJ</name>
<dbReference type="AlphaFoldDB" id="A0A0P0XL80"/>
<feature type="region of interest" description="Disordered" evidence="1">
    <location>
        <begin position="1"/>
        <end position="28"/>
    </location>
</feature>
<reference evidence="2 3" key="2">
    <citation type="journal article" date="2013" name="Plant Cell Physiol.">
        <title>Rice Annotation Project Database (RAP-DB): an integrative and interactive database for rice genomics.</title>
        <authorList>
            <person name="Sakai H."/>
            <person name="Lee S.S."/>
            <person name="Tanaka T."/>
            <person name="Numa H."/>
            <person name="Kim J."/>
            <person name="Kawahara Y."/>
            <person name="Wakimoto H."/>
            <person name="Yang C.C."/>
            <person name="Iwamoto M."/>
            <person name="Abe T."/>
            <person name="Yamada Y."/>
            <person name="Muto A."/>
            <person name="Inokuchi H."/>
            <person name="Ikemura T."/>
            <person name="Matsumoto T."/>
            <person name="Sasaki T."/>
            <person name="Itoh T."/>
        </authorList>
    </citation>
    <scope>NUCLEOTIDE SEQUENCE [LARGE SCALE GENOMIC DNA]</scope>
    <source>
        <strain evidence="3">cv. Nipponbare</strain>
    </source>
</reference>
<dbReference type="EMBL" id="AP014965">
    <property type="protein sequence ID" value="BAT07299.1"/>
    <property type="molecule type" value="Genomic_DNA"/>
</dbReference>
<reference evidence="3" key="1">
    <citation type="journal article" date="2005" name="Nature">
        <title>The map-based sequence of the rice genome.</title>
        <authorList>
            <consortium name="International rice genome sequencing project (IRGSP)"/>
            <person name="Matsumoto T."/>
            <person name="Wu J."/>
            <person name="Kanamori H."/>
            <person name="Katayose Y."/>
            <person name="Fujisawa M."/>
            <person name="Namiki N."/>
            <person name="Mizuno H."/>
            <person name="Yamamoto K."/>
            <person name="Antonio B.A."/>
            <person name="Baba T."/>
            <person name="Sakata K."/>
            <person name="Nagamura Y."/>
            <person name="Aoki H."/>
            <person name="Arikawa K."/>
            <person name="Arita K."/>
            <person name="Bito T."/>
            <person name="Chiden Y."/>
            <person name="Fujitsuka N."/>
            <person name="Fukunaka R."/>
            <person name="Hamada M."/>
            <person name="Harada C."/>
            <person name="Hayashi A."/>
            <person name="Hijishita S."/>
            <person name="Honda M."/>
            <person name="Hosokawa S."/>
            <person name="Ichikawa Y."/>
            <person name="Idonuma A."/>
            <person name="Iijima M."/>
            <person name="Ikeda M."/>
            <person name="Ikeno M."/>
            <person name="Ito K."/>
            <person name="Ito S."/>
            <person name="Ito T."/>
            <person name="Ito Y."/>
            <person name="Ito Y."/>
            <person name="Iwabuchi A."/>
            <person name="Kamiya K."/>
            <person name="Karasawa W."/>
            <person name="Kurita K."/>
            <person name="Katagiri S."/>
            <person name="Kikuta A."/>
            <person name="Kobayashi H."/>
            <person name="Kobayashi N."/>
            <person name="Machita K."/>
            <person name="Maehara T."/>
            <person name="Masukawa M."/>
            <person name="Mizubayashi T."/>
            <person name="Mukai Y."/>
            <person name="Nagasaki H."/>
            <person name="Nagata Y."/>
            <person name="Naito S."/>
            <person name="Nakashima M."/>
            <person name="Nakama Y."/>
            <person name="Nakamichi Y."/>
            <person name="Nakamura M."/>
            <person name="Meguro A."/>
            <person name="Negishi M."/>
            <person name="Ohta I."/>
            <person name="Ohta T."/>
            <person name="Okamoto M."/>
            <person name="Ono N."/>
            <person name="Saji S."/>
            <person name="Sakaguchi M."/>
            <person name="Sakai K."/>
            <person name="Shibata M."/>
            <person name="Shimokawa T."/>
            <person name="Song J."/>
            <person name="Takazaki Y."/>
            <person name="Terasawa K."/>
            <person name="Tsugane M."/>
            <person name="Tsuji K."/>
            <person name="Ueda S."/>
            <person name="Waki K."/>
            <person name="Yamagata H."/>
            <person name="Yamamoto M."/>
            <person name="Yamamoto S."/>
            <person name="Yamane H."/>
            <person name="Yoshiki S."/>
            <person name="Yoshihara R."/>
            <person name="Yukawa K."/>
            <person name="Zhong H."/>
            <person name="Yano M."/>
            <person name="Yuan Q."/>
            <person name="Ouyang S."/>
            <person name="Liu J."/>
            <person name="Jones K.M."/>
            <person name="Gansberger K."/>
            <person name="Moffat K."/>
            <person name="Hill J."/>
            <person name="Bera J."/>
            <person name="Fadrosh D."/>
            <person name="Jin S."/>
            <person name="Johri S."/>
            <person name="Kim M."/>
            <person name="Overton L."/>
            <person name="Reardon M."/>
            <person name="Tsitrin T."/>
            <person name="Vuong H."/>
            <person name="Weaver B."/>
            <person name="Ciecko A."/>
            <person name="Tallon L."/>
            <person name="Jackson J."/>
            <person name="Pai G."/>
            <person name="Aken S.V."/>
            <person name="Utterback T."/>
            <person name="Reidmuller S."/>
            <person name="Feldblyum T."/>
            <person name="Hsiao J."/>
            <person name="Zismann V."/>
            <person name="Iobst S."/>
            <person name="de Vazeille A.R."/>
            <person name="Buell C.R."/>
            <person name="Ying K."/>
            <person name="Li Y."/>
            <person name="Lu T."/>
            <person name="Huang Y."/>
            <person name="Zhao Q."/>
            <person name="Feng Q."/>
            <person name="Zhang L."/>
            <person name="Zhu J."/>
            <person name="Weng Q."/>
            <person name="Mu J."/>
            <person name="Lu Y."/>
            <person name="Fan D."/>
            <person name="Liu Y."/>
            <person name="Guan J."/>
            <person name="Zhang Y."/>
            <person name="Yu S."/>
            <person name="Liu X."/>
            <person name="Zhang Y."/>
            <person name="Hong G."/>
            <person name="Han B."/>
            <person name="Choisne N."/>
            <person name="Demange N."/>
            <person name="Orjeda G."/>
            <person name="Samain S."/>
            <person name="Cattolico L."/>
            <person name="Pelletier E."/>
            <person name="Couloux A."/>
            <person name="Segurens B."/>
            <person name="Wincker P."/>
            <person name="D'Hont A."/>
            <person name="Scarpelli C."/>
            <person name="Weissenbach J."/>
            <person name="Salanoubat M."/>
            <person name="Quetier F."/>
            <person name="Yu Y."/>
            <person name="Kim H.R."/>
            <person name="Rambo T."/>
            <person name="Currie J."/>
            <person name="Collura K."/>
            <person name="Luo M."/>
            <person name="Yang T."/>
            <person name="Ammiraju J.S.S."/>
            <person name="Engler F."/>
            <person name="Soderlund C."/>
            <person name="Wing R.A."/>
            <person name="Palmer L.E."/>
            <person name="de la Bastide M."/>
            <person name="Spiegel L."/>
            <person name="Nascimento L."/>
            <person name="Zutavern T."/>
            <person name="O'Shaughnessy A."/>
            <person name="Dike S."/>
            <person name="Dedhia N."/>
            <person name="Preston R."/>
            <person name="Balija V."/>
            <person name="McCombie W.R."/>
            <person name="Chow T."/>
            <person name="Chen H."/>
            <person name="Chung M."/>
            <person name="Chen C."/>
            <person name="Shaw J."/>
            <person name="Wu H."/>
            <person name="Hsiao K."/>
            <person name="Chao Y."/>
            <person name="Chu M."/>
            <person name="Cheng C."/>
            <person name="Hour A."/>
            <person name="Lee P."/>
            <person name="Lin S."/>
            <person name="Lin Y."/>
            <person name="Liou J."/>
            <person name="Liu S."/>
            <person name="Hsing Y."/>
            <person name="Raghuvanshi S."/>
            <person name="Mohanty A."/>
            <person name="Bharti A.K."/>
            <person name="Gaur A."/>
            <person name="Gupta V."/>
            <person name="Kumar D."/>
            <person name="Ravi V."/>
            <person name="Vij S."/>
            <person name="Kapur A."/>
            <person name="Khurana P."/>
            <person name="Khurana P."/>
            <person name="Khurana J.P."/>
            <person name="Tyagi A.K."/>
            <person name="Gaikwad K."/>
            <person name="Singh A."/>
            <person name="Dalal V."/>
            <person name="Srivastava S."/>
            <person name="Dixit A."/>
            <person name="Pal A.K."/>
            <person name="Ghazi I.A."/>
            <person name="Yadav M."/>
            <person name="Pandit A."/>
            <person name="Bhargava A."/>
            <person name="Sureshbabu K."/>
            <person name="Batra K."/>
            <person name="Sharma T.R."/>
            <person name="Mohapatra T."/>
            <person name="Singh N.K."/>
            <person name="Messing J."/>
            <person name="Nelson A.B."/>
            <person name="Fuks G."/>
            <person name="Kavchok S."/>
            <person name="Keizer G."/>
            <person name="Linton E."/>
            <person name="Llaca V."/>
            <person name="Song R."/>
            <person name="Tanyolac B."/>
            <person name="Young S."/>
            <person name="Ho-Il K."/>
            <person name="Hahn J.H."/>
            <person name="Sangsakoo G."/>
            <person name="Vanavichit A."/>
            <person name="de Mattos Luiz.A.T."/>
            <person name="Zimmer P.D."/>
            <person name="Malone G."/>
            <person name="Dellagostin O."/>
            <person name="de Oliveira A.C."/>
            <person name="Bevan M."/>
            <person name="Bancroft I."/>
            <person name="Minx P."/>
            <person name="Cordum H."/>
            <person name="Wilson R."/>
            <person name="Cheng Z."/>
            <person name="Jin W."/>
            <person name="Jiang J."/>
            <person name="Leong S.A."/>
            <person name="Iwama H."/>
            <person name="Gojobori T."/>
            <person name="Itoh T."/>
            <person name="Niimura Y."/>
            <person name="Fujii Y."/>
            <person name="Habara T."/>
            <person name="Sakai H."/>
            <person name="Sato Y."/>
            <person name="Wilson G."/>
            <person name="Kumar K."/>
            <person name="McCouch S."/>
            <person name="Juretic N."/>
            <person name="Hoen D."/>
            <person name="Wright S."/>
            <person name="Bruskiewich R."/>
            <person name="Bureau T."/>
            <person name="Miyao A."/>
            <person name="Hirochika H."/>
            <person name="Nishikawa T."/>
            <person name="Kadowaki K."/>
            <person name="Sugiura M."/>
            <person name="Burr B."/>
            <person name="Sasaki T."/>
        </authorList>
    </citation>
    <scope>NUCLEOTIDE SEQUENCE [LARGE SCALE GENOMIC DNA]</scope>
    <source>
        <strain evidence="3">cv. Nipponbare</strain>
    </source>
</reference>
<dbReference type="Gramene" id="Os09t0293601-01">
    <property type="protein sequence ID" value="Os09t0293601-01"/>
    <property type="gene ID" value="Os09g0293601"/>
</dbReference>
<protein>
    <submittedName>
        <fullName evidence="2">Os09g0293601 protein</fullName>
    </submittedName>
</protein>
<evidence type="ECO:0000256" key="1">
    <source>
        <dbReference type="SAM" id="MobiDB-lite"/>
    </source>
</evidence>
<feature type="compositionally biased region" description="Basic and acidic residues" evidence="1">
    <location>
        <begin position="17"/>
        <end position="28"/>
    </location>
</feature>
<proteinExistence type="predicted"/>
<accession>A0A0P0XL80</accession>
<dbReference type="PaxDb" id="39947-A0A0P0XL80"/>
<reference evidence="2 3" key="3">
    <citation type="journal article" date="2013" name="Rice">
        <title>Improvement of the Oryza sativa Nipponbare reference genome using next generation sequence and optical map data.</title>
        <authorList>
            <person name="Kawahara Y."/>
            <person name="de la Bastide M."/>
            <person name="Hamilton J.P."/>
            <person name="Kanamori H."/>
            <person name="McCombie W.R."/>
            <person name="Ouyang S."/>
            <person name="Schwartz D.C."/>
            <person name="Tanaka T."/>
            <person name="Wu J."/>
            <person name="Zhou S."/>
            <person name="Childs K.L."/>
            <person name="Davidson R.M."/>
            <person name="Lin H."/>
            <person name="Quesada-Ocampo L."/>
            <person name="Vaillancourt B."/>
            <person name="Sakai H."/>
            <person name="Lee S.S."/>
            <person name="Kim J."/>
            <person name="Numa H."/>
            <person name="Itoh T."/>
            <person name="Buell C.R."/>
            <person name="Matsumoto T."/>
        </authorList>
    </citation>
    <scope>NUCLEOTIDE SEQUENCE [LARGE SCALE GENOMIC DNA]</scope>
    <source>
        <strain evidence="3">cv. Nipponbare</strain>
    </source>
</reference>
<dbReference type="InParanoid" id="A0A0P0XL80"/>